<dbReference type="CDD" id="cd12148">
    <property type="entry name" value="fungal_TF_MHR"/>
    <property type="match status" value="1"/>
</dbReference>
<keyword evidence="3" id="KW-0539">Nucleus</keyword>
<dbReference type="AlphaFoldDB" id="A0A6A5UQX2"/>
<evidence type="ECO:0000313" key="7">
    <source>
        <dbReference type="Proteomes" id="UP000800036"/>
    </source>
</evidence>
<dbReference type="Pfam" id="PF08659">
    <property type="entry name" value="KR"/>
    <property type="match status" value="1"/>
</dbReference>
<dbReference type="SMART" id="SM00822">
    <property type="entry name" value="PKS_KR"/>
    <property type="match status" value="1"/>
</dbReference>
<gene>
    <name evidence="6" type="ORF">BU23DRAFT_584463</name>
</gene>
<dbReference type="OrthoDB" id="5392779at2759"/>
<evidence type="ECO:0000256" key="2">
    <source>
        <dbReference type="ARBA" id="ARBA00023163"/>
    </source>
</evidence>
<dbReference type="PANTHER" id="PTHR47840">
    <property type="entry name" value="ZN(II)2CYS6 TRANSCRIPTION FACTOR (EUROFUNG)-RELATED"/>
    <property type="match status" value="1"/>
</dbReference>
<name>A0A6A5UQX2_9PLEO</name>
<feature type="compositionally biased region" description="Basic and acidic residues" evidence="4">
    <location>
        <begin position="524"/>
        <end position="536"/>
    </location>
</feature>
<feature type="region of interest" description="Disordered" evidence="4">
    <location>
        <begin position="518"/>
        <end position="542"/>
    </location>
</feature>
<organism evidence="6 7">
    <name type="scientific">Bimuria novae-zelandiae CBS 107.79</name>
    <dbReference type="NCBI Taxonomy" id="1447943"/>
    <lineage>
        <taxon>Eukaryota</taxon>
        <taxon>Fungi</taxon>
        <taxon>Dikarya</taxon>
        <taxon>Ascomycota</taxon>
        <taxon>Pezizomycotina</taxon>
        <taxon>Dothideomycetes</taxon>
        <taxon>Pleosporomycetidae</taxon>
        <taxon>Pleosporales</taxon>
        <taxon>Massarineae</taxon>
        <taxon>Didymosphaeriaceae</taxon>
        <taxon>Bimuria</taxon>
    </lineage>
</organism>
<evidence type="ECO:0000313" key="6">
    <source>
        <dbReference type="EMBL" id="KAF1966349.1"/>
    </source>
</evidence>
<dbReference type="InterPro" id="IPR057326">
    <property type="entry name" value="KR_dom"/>
</dbReference>
<proteinExistence type="predicted"/>
<dbReference type="InterPro" id="IPR013968">
    <property type="entry name" value="PKS_KR"/>
</dbReference>
<dbReference type="SUPFAM" id="SSF51735">
    <property type="entry name" value="NAD(P)-binding Rossmann-fold domains"/>
    <property type="match status" value="1"/>
</dbReference>
<reference evidence="6" key="1">
    <citation type="journal article" date="2020" name="Stud. Mycol.">
        <title>101 Dothideomycetes genomes: a test case for predicting lifestyles and emergence of pathogens.</title>
        <authorList>
            <person name="Haridas S."/>
            <person name="Albert R."/>
            <person name="Binder M."/>
            <person name="Bloem J."/>
            <person name="Labutti K."/>
            <person name="Salamov A."/>
            <person name="Andreopoulos B."/>
            <person name="Baker S."/>
            <person name="Barry K."/>
            <person name="Bills G."/>
            <person name="Bluhm B."/>
            <person name="Cannon C."/>
            <person name="Castanera R."/>
            <person name="Culley D."/>
            <person name="Daum C."/>
            <person name="Ezra D."/>
            <person name="Gonzalez J."/>
            <person name="Henrissat B."/>
            <person name="Kuo A."/>
            <person name="Liang C."/>
            <person name="Lipzen A."/>
            <person name="Lutzoni F."/>
            <person name="Magnuson J."/>
            <person name="Mondo S."/>
            <person name="Nolan M."/>
            <person name="Ohm R."/>
            <person name="Pangilinan J."/>
            <person name="Park H.-J."/>
            <person name="Ramirez L."/>
            <person name="Alfaro M."/>
            <person name="Sun H."/>
            <person name="Tritt A."/>
            <person name="Yoshinaga Y."/>
            <person name="Zwiers L.-H."/>
            <person name="Turgeon B."/>
            <person name="Goodwin S."/>
            <person name="Spatafora J."/>
            <person name="Crous P."/>
            <person name="Grigoriev I."/>
        </authorList>
    </citation>
    <scope>NUCLEOTIDE SEQUENCE</scope>
    <source>
        <strain evidence="6">CBS 107.79</strain>
    </source>
</reference>
<evidence type="ECO:0000256" key="3">
    <source>
        <dbReference type="ARBA" id="ARBA00023242"/>
    </source>
</evidence>
<evidence type="ECO:0000256" key="1">
    <source>
        <dbReference type="ARBA" id="ARBA00023015"/>
    </source>
</evidence>
<dbReference type="PANTHER" id="PTHR47840:SF1">
    <property type="entry name" value="ZN(II)2CYS6 TRANSCRIPTION FACTOR (EUROFUNG)"/>
    <property type="match status" value="1"/>
</dbReference>
<dbReference type="Gene3D" id="3.40.50.720">
    <property type="entry name" value="NAD(P)-binding Rossmann-like Domain"/>
    <property type="match status" value="1"/>
</dbReference>
<feature type="domain" description="Ketoreductase" evidence="5">
    <location>
        <begin position="3"/>
        <end position="111"/>
    </location>
</feature>
<accession>A0A6A5UQX2</accession>
<dbReference type="InterPro" id="IPR036291">
    <property type="entry name" value="NAD(P)-bd_dom_sf"/>
</dbReference>
<evidence type="ECO:0000256" key="4">
    <source>
        <dbReference type="SAM" id="MobiDB-lite"/>
    </source>
</evidence>
<protein>
    <submittedName>
        <fullName evidence="6">KR-domain-containing protein</fullName>
    </submittedName>
</protein>
<dbReference type="Proteomes" id="UP000800036">
    <property type="component" value="Unassembled WGS sequence"/>
</dbReference>
<sequence length="597" mass="66626">MEQCSQQLQPIKRVVKMAMVLRDTLFGKNGLRGLTSSAKTKVQGTWNLHKYFSHQRPLDFIIFCFSISGVTENPGQAHYDAGNMYQDELKHYRRTQGLEAVSVNLGIMLDVAENDAALHKFHSIADSSASPNNYKRLSHLLHNALPSRDDTERICRARRYPSVLASEILTLPYNNLNQNGLKTAESLLQILEPESHPVLLARHMLQLAIFLQHLHPVLHHEIQANLDLQCVMMESMYEANVDNLRRSWVAGKRAMGSSDRSMAPEALLASDTPMGRLERLHCVIASQILERNESKLQRAAHSLPSKWWLAPTLDATSADSQDSFWDTRRLFAQVLHYNLLNQLHLPFMLRSSLTDLKSEYSRITCVNASREVLTRFITLRSFNQIAYSCRTIDFLALMAAMTLLLAHLNSDSEAENLLGHQYVSDRALIERAQENMKEVNRLNSDALSAECGSLLQRLLSIEPEAGDAADIVNVQEAETEQVMRDEDAVVSIHIPYFGIIKTARGGMSKEVPCRPPIAPASDPHPVEASRLQDRGTVRPLDSGYVPSLSSTISSSPAELDFSGLTACGNDWALQEVDIAFFDSLISNASNEATVGQG</sequence>
<keyword evidence="7" id="KW-1185">Reference proteome</keyword>
<evidence type="ECO:0000259" key="5">
    <source>
        <dbReference type="SMART" id="SM00822"/>
    </source>
</evidence>
<keyword evidence="2" id="KW-0804">Transcription</keyword>
<dbReference type="EMBL" id="ML976747">
    <property type="protein sequence ID" value="KAF1966349.1"/>
    <property type="molecule type" value="Genomic_DNA"/>
</dbReference>
<keyword evidence="1" id="KW-0805">Transcription regulation</keyword>